<dbReference type="Proteomes" id="UP001629113">
    <property type="component" value="Unassembled WGS sequence"/>
</dbReference>
<dbReference type="EMBL" id="JBFCZG010000007">
    <property type="protein sequence ID" value="KAL3420106.1"/>
    <property type="molecule type" value="Genomic_DNA"/>
</dbReference>
<accession>A0ABR4P9V3</accession>
<evidence type="ECO:0000313" key="2">
    <source>
        <dbReference type="EMBL" id="KAL3420106.1"/>
    </source>
</evidence>
<protein>
    <submittedName>
        <fullName evidence="2">Uncharacterized protein</fullName>
    </submittedName>
</protein>
<gene>
    <name evidence="2" type="ORF">PVAG01_08605</name>
</gene>
<reference evidence="2 3" key="1">
    <citation type="submission" date="2024-06" db="EMBL/GenBank/DDBJ databases">
        <title>Complete genome of Phlyctema vagabunda strain 19-DSS-EL-015.</title>
        <authorList>
            <person name="Fiorenzani C."/>
        </authorList>
    </citation>
    <scope>NUCLEOTIDE SEQUENCE [LARGE SCALE GENOMIC DNA]</scope>
    <source>
        <strain evidence="2 3">19-DSS-EL-015</strain>
    </source>
</reference>
<feature type="region of interest" description="Disordered" evidence="1">
    <location>
        <begin position="1"/>
        <end position="60"/>
    </location>
</feature>
<evidence type="ECO:0000256" key="1">
    <source>
        <dbReference type="SAM" id="MobiDB-lite"/>
    </source>
</evidence>
<organism evidence="2 3">
    <name type="scientific">Phlyctema vagabunda</name>
    <dbReference type="NCBI Taxonomy" id="108571"/>
    <lineage>
        <taxon>Eukaryota</taxon>
        <taxon>Fungi</taxon>
        <taxon>Dikarya</taxon>
        <taxon>Ascomycota</taxon>
        <taxon>Pezizomycotina</taxon>
        <taxon>Leotiomycetes</taxon>
        <taxon>Helotiales</taxon>
        <taxon>Dermateaceae</taxon>
        <taxon>Phlyctema</taxon>
    </lineage>
</organism>
<comment type="caution">
    <text evidence="2">The sequence shown here is derived from an EMBL/GenBank/DDBJ whole genome shotgun (WGS) entry which is preliminary data.</text>
</comment>
<feature type="compositionally biased region" description="Basic residues" evidence="1">
    <location>
        <begin position="1"/>
        <end position="11"/>
    </location>
</feature>
<evidence type="ECO:0000313" key="3">
    <source>
        <dbReference type="Proteomes" id="UP001629113"/>
    </source>
</evidence>
<proteinExistence type="predicted"/>
<sequence length="241" mass="27095">MDNQARKHITKPGKGGIATRKCVSRLGQDHIASSTRISKPRKANTTKFKESRRGRRQSRNVSIPVAPVDETCSSASENQDDSWFPKDYLGEMSPWEEFMIKEPLKLEDKKIAAWHLCWKQFESLFEGVLIFTSNKEVVKGPDESSKPLLNPQPNDGRISISDPKDDHQPPENLGELKPASDEEAVEGSEENTKPWLDSKLINGRIAISDSKDHDELLENLGALLFALHELMEYHNIPTPAA</sequence>
<feature type="region of interest" description="Disordered" evidence="1">
    <location>
        <begin position="138"/>
        <end position="192"/>
    </location>
</feature>
<name>A0ABR4P9V3_9HELO</name>
<feature type="compositionally biased region" description="Basic residues" evidence="1">
    <location>
        <begin position="38"/>
        <end position="58"/>
    </location>
</feature>
<keyword evidence="3" id="KW-1185">Reference proteome</keyword>